<evidence type="ECO:0000313" key="4">
    <source>
        <dbReference type="EMBL" id="SDB36570.1"/>
    </source>
</evidence>
<dbReference type="InterPro" id="IPR032466">
    <property type="entry name" value="Metal_Hydrolase"/>
</dbReference>
<dbReference type="EMBL" id="FMXQ01000005">
    <property type="protein sequence ID" value="SDB36570.1"/>
    <property type="molecule type" value="Genomic_DNA"/>
</dbReference>
<name>A0A1G6CUN7_9HYPH</name>
<proteinExistence type="inferred from homology"/>
<dbReference type="SUPFAM" id="SSF51338">
    <property type="entry name" value="Composite domain of metallo-dependent hydrolases"/>
    <property type="match status" value="1"/>
</dbReference>
<feature type="domain" description="Amidohydrolase-related" evidence="3">
    <location>
        <begin position="52"/>
        <end position="432"/>
    </location>
</feature>
<keyword evidence="5" id="KW-1185">Reference proteome</keyword>
<dbReference type="InterPro" id="IPR011059">
    <property type="entry name" value="Metal-dep_hydrolase_composite"/>
</dbReference>
<evidence type="ECO:0000259" key="3">
    <source>
        <dbReference type="Pfam" id="PF01979"/>
    </source>
</evidence>
<sequence>MPILIKDAYLVPGAGRPHLPRADILVEGDRIAAIGRDLPAGDAETIDASDRIVLPGFVNAHTHSNESFEQGFYDALPLEVWLLHKYPPFAIKPLPERVHYLRTMLLAIESVRSGVTTVQDDLINRLGETEIFDGAAAAYRDIGLRAAITTSMSDRDMIEPLPWVDEMLAPSLRDELATIKAKPWPDHIALFERHFAKWDGTSDGRIRVILGPLGPQWCSDALMQATTEISLARRIPVHTHTLESKVHAVQGEMLYGKPIVEHLADIGVLNPNFTLNHAIWLTDRELDLIAERGCSVTHNPVSNLKLGAGIARVPEMIARGINIALGTDGTCTSDRADMLRSLATAAIVHRVGEMDYATWPTAEDAVRMATEGGARSALLHNETGTVTVGMKADLVLYDRSDYGFIPLKDAVAQLTYAVNSEAVRTVLVDGRVIMRERILTGIDEPAIKAEMKEEAERYLRDHVPAMEAAVKRFEPYWRQMQLRAGAETVPASTAPVRLPCGCHPGFAHTRTPFTAEWTG</sequence>
<organism evidence="4 5">
    <name type="scientific">Bauldia litoralis</name>
    <dbReference type="NCBI Taxonomy" id="665467"/>
    <lineage>
        <taxon>Bacteria</taxon>
        <taxon>Pseudomonadati</taxon>
        <taxon>Pseudomonadota</taxon>
        <taxon>Alphaproteobacteria</taxon>
        <taxon>Hyphomicrobiales</taxon>
        <taxon>Kaistiaceae</taxon>
        <taxon>Bauldia</taxon>
    </lineage>
</organism>
<dbReference type="RefSeq" id="WP_090877023.1">
    <property type="nucleotide sequence ID" value="NZ_FMXQ01000005.1"/>
</dbReference>
<reference evidence="4 5" key="1">
    <citation type="submission" date="2016-10" db="EMBL/GenBank/DDBJ databases">
        <authorList>
            <person name="de Groot N.N."/>
        </authorList>
    </citation>
    <scope>NUCLEOTIDE SEQUENCE [LARGE SCALE GENOMIC DNA]</scope>
    <source>
        <strain evidence="4 5">ATCC 35022</strain>
    </source>
</reference>
<dbReference type="CDD" id="cd01298">
    <property type="entry name" value="ATZ_TRZ_like"/>
    <property type="match status" value="1"/>
</dbReference>
<dbReference type="InterPro" id="IPR006680">
    <property type="entry name" value="Amidohydro-rel"/>
</dbReference>
<dbReference type="SUPFAM" id="SSF51556">
    <property type="entry name" value="Metallo-dependent hydrolases"/>
    <property type="match status" value="1"/>
</dbReference>
<accession>A0A1G6CUN7</accession>
<protein>
    <submittedName>
        <fullName evidence="4">5-methylthioadenosine/S-adenosylhomocysteine deaminase</fullName>
    </submittedName>
</protein>
<dbReference type="AlphaFoldDB" id="A0A1G6CUN7"/>
<dbReference type="Gene3D" id="3.20.20.140">
    <property type="entry name" value="Metal-dependent hydrolases"/>
    <property type="match status" value="1"/>
</dbReference>
<dbReference type="InterPro" id="IPR050287">
    <property type="entry name" value="MTA/SAH_deaminase"/>
</dbReference>
<comment type="similarity">
    <text evidence="1">Belongs to the metallo-dependent hydrolases superfamily. ATZ/TRZ family.</text>
</comment>
<dbReference type="Gene3D" id="2.30.40.10">
    <property type="entry name" value="Urease, subunit C, domain 1"/>
    <property type="match status" value="1"/>
</dbReference>
<evidence type="ECO:0000313" key="5">
    <source>
        <dbReference type="Proteomes" id="UP000199071"/>
    </source>
</evidence>
<keyword evidence="2" id="KW-0378">Hydrolase</keyword>
<dbReference type="Pfam" id="PF01979">
    <property type="entry name" value="Amidohydro_1"/>
    <property type="match status" value="1"/>
</dbReference>
<evidence type="ECO:0000256" key="1">
    <source>
        <dbReference type="ARBA" id="ARBA00006745"/>
    </source>
</evidence>
<dbReference type="PANTHER" id="PTHR43794:SF11">
    <property type="entry name" value="AMIDOHYDROLASE-RELATED DOMAIN-CONTAINING PROTEIN"/>
    <property type="match status" value="1"/>
</dbReference>
<dbReference type="Proteomes" id="UP000199071">
    <property type="component" value="Unassembled WGS sequence"/>
</dbReference>
<dbReference type="OrthoDB" id="9796020at2"/>
<evidence type="ECO:0000256" key="2">
    <source>
        <dbReference type="ARBA" id="ARBA00022801"/>
    </source>
</evidence>
<dbReference type="PANTHER" id="PTHR43794">
    <property type="entry name" value="AMINOHYDROLASE SSNA-RELATED"/>
    <property type="match status" value="1"/>
</dbReference>
<dbReference type="STRING" id="665467.SAMN02982931_02766"/>
<dbReference type="GO" id="GO:0016810">
    <property type="term" value="F:hydrolase activity, acting on carbon-nitrogen (but not peptide) bonds"/>
    <property type="evidence" value="ECO:0007669"/>
    <property type="project" value="InterPro"/>
</dbReference>
<gene>
    <name evidence="4" type="ORF">SAMN02982931_02766</name>
</gene>